<accession>A0ABM4B8K5</accession>
<dbReference type="HAMAP" id="MF_03005">
    <property type="entry name" value="eIF3f"/>
    <property type="match status" value="1"/>
</dbReference>
<evidence type="ECO:0000256" key="1">
    <source>
        <dbReference type="ARBA" id="ARBA00022490"/>
    </source>
</evidence>
<dbReference type="InterPro" id="IPR027531">
    <property type="entry name" value="eIF3f"/>
</dbReference>
<dbReference type="Pfam" id="PF01398">
    <property type="entry name" value="JAB"/>
    <property type="match status" value="1"/>
</dbReference>
<keyword evidence="1 4" id="KW-0963">Cytoplasm</keyword>
<keyword evidence="6" id="KW-1185">Reference proteome</keyword>
<dbReference type="CDD" id="cd08064">
    <property type="entry name" value="MPN_eIF3f"/>
    <property type="match status" value="1"/>
</dbReference>
<gene>
    <name evidence="7" type="primary">LOC100202549</name>
</gene>
<keyword evidence="2 4" id="KW-0396">Initiation factor</keyword>
<sequence>MTRISTKLSFERLCSSILYLKRSRTPWIKTNDFEIGGDFKLDTIEPLLGSFKMAVNAAHVKQVFVHPVALFAIVDSYERRSEDAKRVVGTLLGTISNNFVEIKNCFTVPHVETQVEVAFDKEYASSMRELYKCASPSEEVVGWFATSNEVTGHSTLIHEYSAIECDNPIHLTVDTQLKTGRMSVKAYTSSPIGVPGGTMGTIFTPIPCQYKFYETELVAVKTFAKNKGGSKKPLSLLNSVGHISKSADVLLERLKDVLGYVNDVLNGLKPANNEIGQKLMTVVGSVPQMDPLQLEKMMNNNMQDLLMVLYLASLTKSQLAVATKLNSIL</sequence>
<protein>
    <recommendedName>
        <fullName evidence="4">Eukaryotic translation initiation factor 3 subunit F</fullName>
        <shortName evidence="4">eIF3f</shortName>
    </recommendedName>
    <alternativeName>
        <fullName evidence="4">Eukaryotic translation initiation factor 3 subunit 5</fullName>
    </alternativeName>
</protein>
<evidence type="ECO:0000313" key="6">
    <source>
        <dbReference type="Proteomes" id="UP001652625"/>
    </source>
</evidence>
<comment type="subcellular location">
    <subcellularLocation>
        <location evidence="4">Cytoplasm</location>
    </subcellularLocation>
</comment>
<comment type="subunit">
    <text evidence="4">Component of the eukaryotic translation initiation factor 3 (eIF-3) complex.</text>
</comment>
<keyword evidence="3 4" id="KW-0648">Protein biosynthesis</keyword>
<evidence type="ECO:0000256" key="2">
    <source>
        <dbReference type="ARBA" id="ARBA00022540"/>
    </source>
</evidence>
<evidence type="ECO:0000259" key="5">
    <source>
        <dbReference type="PROSITE" id="PS50249"/>
    </source>
</evidence>
<dbReference type="GeneID" id="100202549"/>
<name>A0ABM4B8K5_HYDVU</name>
<dbReference type="InterPro" id="IPR024969">
    <property type="entry name" value="EIF3F/CSN6-like_C"/>
</dbReference>
<dbReference type="GO" id="GO:0003743">
    <property type="term" value="F:translation initiation factor activity"/>
    <property type="evidence" value="ECO:0007669"/>
    <property type="project" value="UniProtKB-KW"/>
</dbReference>
<evidence type="ECO:0000256" key="4">
    <source>
        <dbReference type="HAMAP-Rule" id="MF_03005"/>
    </source>
</evidence>
<feature type="domain" description="MPN" evidence="5">
    <location>
        <begin position="63"/>
        <end position="193"/>
    </location>
</feature>
<dbReference type="InterPro" id="IPR037518">
    <property type="entry name" value="MPN"/>
</dbReference>
<dbReference type="Gene3D" id="3.40.140.10">
    <property type="entry name" value="Cytidine Deaminase, domain 2"/>
    <property type="match status" value="1"/>
</dbReference>
<dbReference type="Pfam" id="PF13012">
    <property type="entry name" value="MitMem_reg"/>
    <property type="match status" value="1"/>
</dbReference>
<evidence type="ECO:0000313" key="7">
    <source>
        <dbReference type="RefSeq" id="XP_065645201.1"/>
    </source>
</evidence>
<comment type="similarity">
    <text evidence="4">Belongs to the eIF-3 subunit F family.</text>
</comment>
<dbReference type="PANTHER" id="PTHR10540:SF6">
    <property type="entry name" value="EUKARYOTIC TRANSLATION INITIATION FACTOR 3 SUBUNIT F"/>
    <property type="match status" value="1"/>
</dbReference>
<reference evidence="7" key="2">
    <citation type="submission" date="2025-08" db="UniProtKB">
        <authorList>
            <consortium name="RefSeq"/>
        </authorList>
    </citation>
    <scope>IDENTIFICATION</scope>
</reference>
<organism evidence="6 7">
    <name type="scientific">Hydra vulgaris</name>
    <name type="common">Hydra</name>
    <name type="synonym">Hydra attenuata</name>
    <dbReference type="NCBI Taxonomy" id="6087"/>
    <lineage>
        <taxon>Eukaryota</taxon>
        <taxon>Metazoa</taxon>
        <taxon>Cnidaria</taxon>
        <taxon>Hydrozoa</taxon>
        <taxon>Hydroidolina</taxon>
        <taxon>Anthoathecata</taxon>
        <taxon>Aplanulata</taxon>
        <taxon>Hydridae</taxon>
        <taxon>Hydra</taxon>
    </lineage>
</organism>
<dbReference type="Proteomes" id="UP001652625">
    <property type="component" value="Chromosome 01"/>
</dbReference>
<dbReference type="InterPro" id="IPR000555">
    <property type="entry name" value="JAMM/MPN+_dom"/>
</dbReference>
<comment type="function">
    <text evidence="4">Component of the eukaryotic translation initiation factor 3 (eIF-3) complex, which is involved in protein synthesis of a specialized repertoire of mRNAs and, together with other initiation factors, stimulates binding of mRNA and methionyl-tRNAi to the 40S ribosome. The eIF-3 complex specifically targets and initiates translation of a subset of mRNAs involved in cell proliferation.</text>
</comment>
<dbReference type="PANTHER" id="PTHR10540">
    <property type="entry name" value="EUKARYOTIC TRANSLATION INITIATION FACTOR 3 SUBUNIT F-RELATED"/>
    <property type="match status" value="1"/>
</dbReference>
<evidence type="ECO:0000256" key="3">
    <source>
        <dbReference type="ARBA" id="ARBA00022917"/>
    </source>
</evidence>
<reference evidence="6" key="1">
    <citation type="submission" date="2025-05" db="UniProtKB">
        <authorList>
            <consortium name="RefSeq"/>
        </authorList>
    </citation>
    <scope>NUCLEOTIDE SEQUENCE [LARGE SCALE GENOMIC DNA]</scope>
</reference>
<dbReference type="SMART" id="SM00232">
    <property type="entry name" value="JAB_MPN"/>
    <property type="match status" value="1"/>
</dbReference>
<dbReference type="RefSeq" id="XP_065645201.1">
    <property type="nucleotide sequence ID" value="XM_065789129.1"/>
</dbReference>
<proteinExistence type="inferred from homology"/>
<dbReference type="PROSITE" id="PS50249">
    <property type="entry name" value="MPN"/>
    <property type="match status" value="1"/>
</dbReference>